<reference evidence="1" key="1">
    <citation type="submission" date="2023-06" db="EMBL/GenBank/DDBJ databases">
        <title>Uncultivated large filamentous bacteria from sulfidic sediments reveal new species and different genomic features in energy metabolism and defense.</title>
        <authorList>
            <person name="Fonseca A."/>
        </authorList>
    </citation>
    <scope>NUCLEOTIDE SEQUENCE</scope>
    <source>
        <strain evidence="1">HSG4</strain>
    </source>
</reference>
<gene>
    <name evidence="1" type="ORF">QUF54_03335</name>
</gene>
<name>A0ABT7VRT4_9GAMM</name>
<accession>A0ABT7VRT4</accession>
<sequence>MLQTVEAVINKGSQIQFLEPLTFPQTRQRVLVILLNDESESLVTKVLQEKKPKLNAKSAVARLRKLSKGIRWKSLDGMSIREAREEGRKY</sequence>
<protein>
    <submittedName>
        <fullName evidence="1">Uncharacterized protein</fullName>
    </submittedName>
</protein>
<evidence type="ECO:0000313" key="1">
    <source>
        <dbReference type="EMBL" id="MDM8562367.1"/>
    </source>
</evidence>
<dbReference type="EMBL" id="JAUCGM010000128">
    <property type="protein sequence ID" value="MDM8562367.1"/>
    <property type="molecule type" value="Genomic_DNA"/>
</dbReference>
<keyword evidence="2" id="KW-1185">Reference proteome</keyword>
<organism evidence="1 2">
    <name type="scientific">Candidatus Marithioploca araucensis</name>
    <dbReference type="NCBI Taxonomy" id="70273"/>
    <lineage>
        <taxon>Bacteria</taxon>
        <taxon>Pseudomonadati</taxon>
        <taxon>Pseudomonadota</taxon>
        <taxon>Gammaproteobacteria</taxon>
        <taxon>Thiotrichales</taxon>
        <taxon>Thiotrichaceae</taxon>
        <taxon>Candidatus Marithioploca</taxon>
    </lineage>
</organism>
<proteinExistence type="predicted"/>
<comment type="caution">
    <text evidence="1">The sequence shown here is derived from an EMBL/GenBank/DDBJ whole genome shotgun (WGS) entry which is preliminary data.</text>
</comment>
<dbReference type="Proteomes" id="UP001171945">
    <property type="component" value="Unassembled WGS sequence"/>
</dbReference>
<evidence type="ECO:0000313" key="2">
    <source>
        <dbReference type="Proteomes" id="UP001171945"/>
    </source>
</evidence>